<dbReference type="SUPFAM" id="SSF81383">
    <property type="entry name" value="F-box domain"/>
    <property type="match status" value="1"/>
</dbReference>
<dbReference type="AlphaFoldDB" id="A0AAD5SWR3"/>
<dbReference type="PANTHER" id="PTHR48060:SF16">
    <property type="entry name" value="LEUCINE-RICH REPEAT-CONTAINING N-TERMINAL PLANT-TYPE DOMAIN-CONTAINING PROTEIN"/>
    <property type="match status" value="1"/>
</dbReference>
<dbReference type="Pfam" id="PF00560">
    <property type="entry name" value="LRR_1"/>
    <property type="match status" value="1"/>
</dbReference>
<evidence type="ECO:0000313" key="3">
    <source>
        <dbReference type="Proteomes" id="UP001211907"/>
    </source>
</evidence>
<evidence type="ECO:0008006" key="4">
    <source>
        <dbReference type="Google" id="ProtNLM"/>
    </source>
</evidence>
<sequence>MSISDGLSGILSIFSGFRKLTLKNVFKKPSITINDSSHKSNLSLLLKANSMSKKQTKKTREMELQSNSDFSQLQFQLPFEIIQSIFVYIDPKFVLKYQRLCKIIHSCLTDPFFARRNLDLHKFKFGPDRYSSMEPTEYDRCWFVWPEPYQKIYAEIALKPLVLIYWGDKNICGSIPHAIGILVNLKQLFLHRNHLTGGIPAEIGKLENLAMVNFRSNQLTGNVPIREFGKLRNLLYAFISKGNDGLFQTASATVAIDEGIKAVFRKDGILSDSLLAT</sequence>
<dbReference type="Proteomes" id="UP001211907">
    <property type="component" value="Unassembled WGS sequence"/>
</dbReference>
<dbReference type="EMBL" id="JADGJH010002750">
    <property type="protein sequence ID" value="KAJ3095102.1"/>
    <property type="molecule type" value="Genomic_DNA"/>
</dbReference>
<accession>A0AAD5SWR3</accession>
<keyword evidence="3" id="KW-1185">Reference proteome</keyword>
<keyword evidence="1" id="KW-0732">Signal</keyword>
<dbReference type="InterPro" id="IPR053211">
    <property type="entry name" value="DNA_repair-toleration"/>
</dbReference>
<protein>
    <recommendedName>
        <fullName evidence="4">F-box domain-containing protein</fullName>
    </recommendedName>
</protein>
<dbReference type="PANTHER" id="PTHR48060">
    <property type="entry name" value="DNA DAMAGE-REPAIR/TOLERATION PROTEIN DRT100"/>
    <property type="match status" value="1"/>
</dbReference>
<gene>
    <name evidence="2" type="ORF">HK100_005924</name>
</gene>
<dbReference type="InterPro" id="IPR036047">
    <property type="entry name" value="F-box-like_dom_sf"/>
</dbReference>
<name>A0AAD5SWR3_9FUNG</name>
<reference evidence="2" key="1">
    <citation type="submission" date="2020-05" db="EMBL/GenBank/DDBJ databases">
        <title>Phylogenomic resolution of chytrid fungi.</title>
        <authorList>
            <person name="Stajich J.E."/>
            <person name="Amses K."/>
            <person name="Simmons R."/>
            <person name="Seto K."/>
            <person name="Myers J."/>
            <person name="Bonds A."/>
            <person name="Quandt C.A."/>
            <person name="Barry K."/>
            <person name="Liu P."/>
            <person name="Grigoriev I."/>
            <person name="Longcore J.E."/>
            <person name="James T.Y."/>
        </authorList>
    </citation>
    <scope>NUCLEOTIDE SEQUENCE</scope>
    <source>
        <strain evidence="2">JEL0513</strain>
    </source>
</reference>
<comment type="caution">
    <text evidence="2">The sequence shown here is derived from an EMBL/GenBank/DDBJ whole genome shotgun (WGS) entry which is preliminary data.</text>
</comment>
<organism evidence="2 3">
    <name type="scientific">Physocladia obscura</name>
    <dbReference type="NCBI Taxonomy" id="109957"/>
    <lineage>
        <taxon>Eukaryota</taxon>
        <taxon>Fungi</taxon>
        <taxon>Fungi incertae sedis</taxon>
        <taxon>Chytridiomycota</taxon>
        <taxon>Chytridiomycota incertae sedis</taxon>
        <taxon>Chytridiomycetes</taxon>
        <taxon>Chytridiales</taxon>
        <taxon>Chytriomycetaceae</taxon>
        <taxon>Physocladia</taxon>
    </lineage>
</organism>
<evidence type="ECO:0000256" key="1">
    <source>
        <dbReference type="ARBA" id="ARBA00022729"/>
    </source>
</evidence>
<dbReference type="InterPro" id="IPR032675">
    <property type="entry name" value="LRR_dom_sf"/>
</dbReference>
<dbReference type="SUPFAM" id="SSF52058">
    <property type="entry name" value="L domain-like"/>
    <property type="match status" value="1"/>
</dbReference>
<proteinExistence type="predicted"/>
<dbReference type="InterPro" id="IPR001611">
    <property type="entry name" value="Leu-rich_rpt"/>
</dbReference>
<evidence type="ECO:0000313" key="2">
    <source>
        <dbReference type="EMBL" id="KAJ3095102.1"/>
    </source>
</evidence>
<dbReference type="Gene3D" id="3.80.10.10">
    <property type="entry name" value="Ribonuclease Inhibitor"/>
    <property type="match status" value="1"/>
</dbReference>